<feature type="transmembrane region" description="Helical" evidence="2">
    <location>
        <begin position="333"/>
        <end position="356"/>
    </location>
</feature>
<gene>
    <name evidence="3" type="ORF">PCOAH_00034320</name>
</gene>
<protein>
    <submittedName>
        <fullName evidence="3">Variable surface protein Vir14-related</fullName>
    </submittedName>
</protein>
<dbReference type="EMBL" id="CP016249">
    <property type="protein sequence ID" value="ANQ09223.1"/>
    <property type="molecule type" value="Genomic_DNA"/>
</dbReference>
<keyword evidence="2" id="KW-0472">Membrane</keyword>
<evidence type="ECO:0000256" key="2">
    <source>
        <dbReference type="SAM" id="Phobius"/>
    </source>
</evidence>
<keyword evidence="2" id="KW-1133">Transmembrane helix</keyword>
<keyword evidence="4" id="KW-1185">Reference proteome</keyword>
<organism evidence="3 4">
    <name type="scientific">Plasmodium coatneyi</name>
    <dbReference type="NCBI Taxonomy" id="208452"/>
    <lineage>
        <taxon>Eukaryota</taxon>
        <taxon>Sar</taxon>
        <taxon>Alveolata</taxon>
        <taxon>Apicomplexa</taxon>
        <taxon>Aconoidasida</taxon>
        <taxon>Haemosporida</taxon>
        <taxon>Plasmodiidae</taxon>
        <taxon>Plasmodium</taxon>
    </lineage>
</organism>
<dbReference type="InterPro" id="IPR008780">
    <property type="entry name" value="Plasmodium_Vir"/>
</dbReference>
<dbReference type="Proteomes" id="UP000092716">
    <property type="component" value="Chromosome 11"/>
</dbReference>
<evidence type="ECO:0000313" key="4">
    <source>
        <dbReference type="Proteomes" id="UP000092716"/>
    </source>
</evidence>
<evidence type="ECO:0000256" key="1">
    <source>
        <dbReference type="SAM" id="MobiDB-lite"/>
    </source>
</evidence>
<dbReference type="RefSeq" id="XP_019915918.1">
    <property type="nucleotide sequence ID" value="XM_020060226.1"/>
</dbReference>
<reference evidence="4" key="1">
    <citation type="submission" date="2016-06" db="EMBL/GenBank/DDBJ databases">
        <title>First high quality genome sequence of Plasmodium coatneyi using continuous long reads from single molecule, real-time sequencing.</title>
        <authorList>
            <person name="Chien J.-T."/>
            <person name="Pakala S.B."/>
            <person name="Geraldo J.A."/>
            <person name="Lapp S.A."/>
            <person name="Barnwell J.W."/>
            <person name="Kissinger J.C."/>
            <person name="Galinski M.R."/>
            <person name="Humphrey J.C."/>
        </authorList>
    </citation>
    <scope>NUCLEOTIDE SEQUENCE [LARGE SCALE GENOMIC DNA]</scope>
    <source>
        <strain evidence="4">Hackeri</strain>
    </source>
</reference>
<proteinExistence type="predicted"/>
<dbReference type="GeneID" id="30910163"/>
<dbReference type="KEGG" id="pcot:PCOAH_00034320"/>
<keyword evidence="2" id="KW-0812">Transmembrane</keyword>
<dbReference type="VEuPathDB" id="PlasmoDB:PCOAH_00034320"/>
<dbReference type="OrthoDB" id="390094at2759"/>
<accession>A0A1B1E2J6</accession>
<evidence type="ECO:0000313" key="3">
    <source>
        <dbReference type="EMBL" id="ANQ09223.1"/>
    </source>
</evidence>
<name>A0A1B1E2J6_9APIC</name>
<sequence>MMFNVDFDNTTQVEADVDAISENTIKSERIIFKHLPSYLFEEKLKEHSSTNEYITYFNRVNDLKSEYSWLTDIFNKLSRNISLMQNSYVQGDDFNKKRCYDLNYWLYNEVYKNLNASEQNTKHWGDIVRRVQEVWRNIVDKEFYTDEHRCYPDDQLLLHMGYLQEIKDIFDFFEDYNQIKKEIIANTSKACRKYVDYLKQRIPLYYTWKDSCAMDASTCKRYIDNYSKYRPLNVINSLNKYSLMWSYFFNDCYKEVYNLFVEATKQPKRNDSIYKKKIDMLEESNTKSNLPLIPLAEKLRVNELSVAHDHNDYGFREQWPVYKDRAYRILRPMLGTVGVFLILYTLYKFMSLGRILRHRRAKRKKRRIGPAVNYDDIMLLYQTNESLTSSSRDNSSNNSSSSNSRYSLSYASSVI</sequence>
<feature type="region of interest" description="Disordered" evidence="1">
    <location>
        <begin position="388"/>
        <end position="415"/>
    </location>
</feature>
<dbReference type="Pfam" id="PF05795">
    <property type="entry name" value="Plasmodium_Vir"/>
    <property type="match status" value="1"/>
</dbReference>
<dbReference type="AlphaFoldDB" id="A0A1B1E2J6"/>